<dbReference type="Pfam" id="PF00486">
    <property type="entry name" value="Trans_reg_C"/>
    <property type="match status" value="1"/>
</dbReference>
<evidence type="ECO:0000256" key="5">
    <source>
        <dbReference type="ARBA" id="ARBA00023125"/>
    </source>
</evidence>
<evidence type="ECO:0000313" key="12">
    <source>
        <dbReference type="EMBL" id="QLY81477.1"/>
    </source>
</evidence>
<dbReference type="Gene3D" id="3.40.50.2300">
    <property type="match status" value="1"/>
</dbReference>
<sequence length="228" mass="26334">MMYSVLLADDEKEIMDFLSLYLEKDGFRVYTAKDGHEAWETLEKEKIDLAIIDIMMPRINGYELIKKIRNKSNMPIMILSAKGESSDKVLGLGIGADDYITKPFDPLEVVARVQANIRRYYNLGSGETNRNLNVRDLTLDTSQCLLFKKGKKIELTSIEFKILKLFMESPGRVFTKKQIYEAAWEDSYIVDDNNIMVYISKIREKLGEREGEAYIKTIRGLGYKMKLD</sequence>
<dbReference type="GO" id="GO:0000976">
    <property type="term" value="F:transcription cis-regulatory region binding"/>
    <property type="evidence" value="ECO:0007669"/>
    <property type="project" value="TreeGrafter"/>
</dbReference>
<keyword evidence="6" id="KW-0804">Transcription</keyword>
<dbReference type="FunFam" id="3.40.50.2300:FF:000001">
    <property type="entry name" value="DNA-binding response regulator PhoB"/>
    <property type="match status" value="1"/>
</dbReference>
<protein>
    <recommendedName>
        <fullName evidence="1">Stage 0 sporulation protein A homolog</fullName>
    </recommendedName>
</protein>
<name>A0A7D6VUN3_9CLOT</name>
<evidence type="ECO:0000256" key="4">
    <source>
        <dbReference type="ARBA" id="ARBA00023015"/>
    </source>
</evidence>
<keyword evidence="2 8" id="KW-0597">Phosphoprotein</keyword>
<dbReference type="PROSITE" id="PS50110">
    <property type="entry name" value="RESPONSE_REGULATORY"/>
    <property type="match status" value="1"/>
</dbReference>
<comment type="function">
    <text evidence="7">May play the central regulatory role in sporulation. It may be an element of the effector pathway responsible for the activation of sporulation genes in response to nutritional stress. Spo0A may act in concert with spo0H (a sigma factor) to control the expression of some genes that are critical to the sporulation process.</text>
</comment>
<dbReference type="GO" id="GO:0000156">
    <property type="term" value="F:phosphorelay response regulator activity"/>
    <property type="evidence" value="ECO:0007669"/>
    <property type="project" value="TreeGrafter"/>
</dbReference>
<proteinExistence type="predicted"/>
<evidence type="ECO:0000313" key="13">
    <source>
        <dbReference type="Proteomes" id="UP000512286"/>
    </source>
</evidence>
<feature type="domain" description="OmpR/PhoB-type" evidence="11">
    <location>
        <begin position="129"/>
        <end position="227"/>
    </location>
</feature>
<keyword evidence="4" id="KW-0805">Transcription regulation</keyword>
<dbReference type="PANTHER" id="PTHR48111">
    <property type="entry name" value="REGULATOR OF RPOS"/>
    <property type="match status" value="1"/>
</dbReference>
<dbReference type="SUPFAM" id="SSF46894">
    <property type="entry name" value="C-terminal effector domain of the bipartite response regulators"/>
    <property type="match status" value="1"/>
</dbReference>
<evidence type="ECO:0000259" key="10">
    <source>
        <dbReference type="PROSITE" id="PS50110"/>
    </source>
</evidence>
<accession>A0A7D6VUN3</accession>
<dbReference type="InterPro" id="IPR039420">
    <property type="entry name" value="WalR-like"/>
</dbReference>
<dbReference type="SMART" id="SM00448">
    <property type="entry name" value="REC"/>
    <property type="match status" value="1"/>
</dbReference>
<feature type="modified residue" description="4-aspartylphosphate" evidence="8">
    <location>
        <position position="53"/>
    </location>
</feature>
<dbReference type="GO" id="GO:0005829">
    <property type="term" value="C:cytosol"/>
    <property type="evidence" value="ECO:0007669"/>
    <property type="project" value="TreeGrafter"/>
</dbReference>
<dbReference type="CDD" id="cd17574">
    <property type="entry name" value="REC_OmpR"/>
    <property type="match status" value="1"/>
</dbReference>
<evidence type="ECO:0000256" key="7">
    <source>
        <dbReference type="ARBA" id="ARBA00024867"/>
    </source>
</evidence>
<dbReference type="SUPFAM" id="SSF52172">
    <property type="entry name" value="CheY-like"/>
    <property type="match status" value="1"/>
</dbReference>
<dbReference type="AlphaFoldDB" id="A0A7D6VUN3"/>
<evidence type="ECO:0000256" key="8">
    <source>
        <dbReference type="PROSITE-ProRule" id="PRU00169"/>
    </source>
</evidence>
<dbReference type="GO" id="GO:0032993">
    <property type="term" value="C:protein-DNA complex"/>
    <property type="evidence" value="ECO:0007669"/>
    <property type="project" value="TreeGrafter"/>
</dbReference>
<keyword evidence="3" id="KW-0902">Two-component regulatory system</keyword>
<dbReference type="KEGG" id="cint:HZF06_07800"/>
<evidence type="ECO:0000256" key="9">
    <source>
        <dbReference type="PROSITE-ProRule" id="PRU01091"/>
    </source>
</evidence>
<dbReference type="Pfam" id="PF00072">
    <property type="entry name" value="Response_reg"/>
    <property type="match status" value="1"/>
</dbReference>
<dbReference type="InterPro" id="IPR011006">
    <property type="entry name" value="CheY-like_superfamily"/>
</dbReference>
<dbReference type="InterPro" id="IPR036388">
    <property type="entry name" value="WH-like_DNA-bd_sf"/>
</dbReference>
<dbReference type="Gene3D" id="6.10.250.690">
    <property type="match status" value="1"/>
</dbReference>
<dbReference type="SMART" id="SM00862">
    <property type="entry name" value="Trans_reg_C"/>
    <property type="match status" value="1"/>
</dbReference>
<feature type="DNA-binding region" description="OmpR/PhoB-type" evidence="9">
    <location>
        <begin position="129"/>
        <end position="227"/>
    </location>
</feature>
<dbReference type="GO" id="GO:0006355">
    <property type="term" value="P:regulation of DNA-templated transcription"/>
    <property type="evidence" value="ECO:0007669"/>
    <property type="project" value="InterPro"/>
</dbReference>
<gene>
    <name evidence="12" type="ORF">HZF06_07800</name>
</gene>
<keyword evidence="5 9" id="KW-0238">DNA-binding</keyword>
<dbReference type="FunFam" id="1.10.10.10:FF:000018">
    <property type="entry name" value="DNA-binding response regulator ResD"/>
    <property type="match status" value="1"/>
</dbReference>
<dbReference type="EMBL" id="CP059378">
    <property type="protein sequence ID" value="QLY81477.1"/>
    <property type="molecule type" value="Genomic_DNA"/>
</dbReference>
<evidence type="ECO:0000259" key="11">
    <source>
        <dbReference type="PROSITE" id="PS51755"/>
    </source>
</evidence>
<dbReference type="InterPro" id="IPR001867">
    <property type="entry name" value="OmpR/PhoB-type_DNA-bd"/>
</dbReference>
<evidence type="ECO:0000256" key="3">
    <source>
        <dbReference type="ARBA" id="ARBA00023012"/>
    </source>
</evidence>
<feature type="domain" description="Response regulatory" evidence="10">
    <location>
        <begin position="4"/>
        <end position="117"/>
    </location>
</feature>
<dbReference type="PROSITE" id="PS51755">
    <property type="entry name" value="OMPR_PHOB"/>
    <property type="match status" value="1"/>
</dbReference>
<evidence type="ECO:0000256" key="1">
    <source>
        <dbReference type="ARBA" id="ARBA00018672"/>
    </source>
</evidence>
<dbReference type="CDD" id="cd00383">
    <property type="entry name" value="trans_reg_C"/>
    <property type="match status" value="1"/>
</dbReference>
<dbReference type="Proteomes" id="UP000512286">
    <property type="component" value="Chromosome"/>
</dbReference>
<dbReference type="PANTHER" id="PTHR48111:SF2">
    <property type="entry name" value="RESPONSE REGULATOR SAER"/>
    <property type="match status" value="1"/>
</dbReference>
<evidence type="ECO:0000256" key="2">
    <source>
        <dbReference type="ARBA" id="ARBA00022553"/>
    </source>
</evidence>
<dbReference type="Gene3D" id="1.10.10.10">
    <property type="entry name" value="Winged helix-like DNA-binding domain superfamily/Winged helix DNA-binding domain"/>
    <property type="match status" value="1"/>
</dbReference>
<dbReference type="InterPro" id="IPR016032">
    <property type="entry name" value="Sig_transdc_resp-reg_C-effctor"/>
</dbReference>
<organism evidence="12 13">
    <name type="scientific">Clostridium intestinale</name>
    <dbReference type="NCBI Taxonomy" id="36845"/>
    <lineage>
        <taxon>Bacteria</taxon>
        <taxon>Bacillati</taxon>
        <taxon>Bacillota</taxon>
        <taxon>Clostridia</taxon>
        <taxon>Eubacteriales</taxon>
        <taxon>Clostridiaceae</taxon>
        <taxon>Clostridium</taxon>
    </lineage>
</organism>
<dbReference type="InterPro" id="IPR001789">
    <property type="entry name" value="Sig_transdc_resp-reg_receiver"/>
</dbReference>
<reference evidence="12 13" key="1">
    <citation type="submission" date="2020-07" db="EMBL/GenBank/DDBJ databases">
        <title>Electron transfer.</title>
        <authorList>
            <person name="Huang L."/>
            <person name="Liu X."/>
            <person name="Zhou S."/>
        </authorList>
    </citation>
    <scope>NUCLEOTIDE SEQUENCE [LARGE SCALE GENOMIC DNA]</scope>
    <source>
        <strain evidence="12 13">Lx1</strain>
    </source>
</reference>
<evidence type="ECO:0000256" key="6">
    <source>
        <dbReference type="ARBA" id="ARBA00023163"/>
    </source>
</evidence>